<proteinExistence type="inferred from homology"/>
<dbReference type="GO" id="GO:0006281">
    <property type="term" value="P:DNA repair"/>
    <property type="evidence" value="ECO:0007669"/>
    <property type="project" value="UniProtKB-KW"/>
</dbReference>
<dbReference type="EMBL" id="UOFQ01000093">
    <property type="protein sequence ID" value="VAW88282.1"/>
    <property type="molecule type" value="Genomic_DNA"/>
</dbReference>
<dbReference type="CDD" id="cd10030">
    <property type="entry name" value="UDG-F4_TTUDGA_SPO1dp_like"/>
    <property type="match status" value="1"/>
</dbReference>
<dbReference type="GO" id="GO:0046872">
    <property type="term" value="F:metal ion binding"/>
    <property type="evidence" value="ECO:0007669"/>
    <property type="project" value="UniProtKB-KW"/>
</dbReference>
<dbReference type="SMART" id="SM00986">
    <property type="entry name" value="UDG"/>
    <property type="match status" value="1"/>
</dbReference>
<evidence type="ECO:0000256" key="7">
    <source>
        <dbReference type="ARBA" id="ARBA00022763"/>
    </source>
</evidence>
<evidence type="ECO:0000256" key="9">
    <source>
        <dbReference type="ARBA" id="ARBA00023004"/>
    </source>
</evidence>
<keyword evidence="7" id="KW-0227">DNA damage</keyword>
<keyword evidence="9" id="KW-0408">Iron</keyword>
<dbReference type="InterPro" id="IPR005122">
    <property type="entry name" value="Uracil-DNA_glycosylase-like"/>
</dbReference>
<dbReference type="AlphaFoldDB" id="A0A3B0ZLL9"/>
<evidence type="ECO:0000256" key="11">
    <source>
        <dbReference type="ARBA" id="ARBA00023204"/>
    </source>
</evidence>
<evidence type="ECO:0000256" key="10">
    <source>
        <dbReference type="ARBA" id="ARBA00023014"/>
    </source>
</evidence>
<protein>
    <recommendedName>
        <fullName evidence="4">Type-4 uracil-DNA glycosylase</fullName>
        <ecNumber evidence="3">3.2.2.27</ecNumber>
    </recommendedName>
</protein>
<dbReference type="PANTHER" id="PTHR33693:SF1">
    <property type="entry name" value="TYPE-4 URACIL-DNA GLYCOSYLASE"/>
    <property type="match status" value="1"/>
</dbReference>
<dbReference type="EC" id="3.2.2.27" evidence="3"/>
<dbReference type="Pfam" id="PF03167">
    <property type="entry name" value="UDG"/>
    <property type="match status" value="1"/>
</dbReference>
<comment type="similarity">
    <text evidence="2">Belongs to the uracil-DNA glycosylase (UDG) superfamily. Type 4 (UDGa) family.</text>
</comment>
<keyword evidence="11" id="KW-0234">DNA repair</keyword>
<dbReference type="GO" id="GO:0051539">
    <property type="term" value="F:4 iron, 4 sulfur cluster binding"/>
    <property type="evidence" value="ECO:0007669"/>
    <property type="project" value="UniProtKB-KW"/>
</dbReference>
<gene>
    <name evidence="13" type="ORF">MNBD_GAMMA17-1371</name>
</gene>
<dbReference type="SUPFAM" id="SSF52141">
    <property type="entry name" value="Uracil-DNA glycosylase-like"/>
    <property type="match status" value="1"/>
</dbReference>
<dbReference type="PANTHER" id="PTHR33693">
    <property type="entry name" value="TYPE-5 URACIL-DNA GLYCOSYLASE"/>
    <property type="match status" value="1"/>
</dbReference>
<dbReference type="NCBIfam" id="TIGR00758">
    <property type="entry name" value="UDG_fam4"/>
    <property type="match status" value="1"/>
</dbReference>
<accession>A0A3B0ZLL9</accession>
<dbReference type="InterPro" id="IPR005273">
    <property type="entry name" value="Ura-DNA_glyco_family4"/>
</dbReference>
<keyword evidence="10" id="KW-0411">Iron-sulfur</keyword>
<dbReference type="SMART" id="SM00987">
    <property type="entry name" value="UreE_C"/>
    <property type="match status" value="1"/>
</dbReference>
<dbReference type="InterPro" id="IPR036895">
    <property type="entry name" value="Uracil-DNA_glycosylase-like_sf"/>
</dbReference>
<comment type="catalytic activity">
    <reaction evidence="1">
        <text>Hydrolyzes single-stranded DNA or mismatched double-stranded DNA and polynucleotides, releasing free uracil.</text>
        <dbReference type="EC" id="3.2.2.27"/>
    </reaction>
</comment>
<evidence type="ECO:0000256" key="2">
    <source>
        <dbReference type="ARBA" id="ARBA00006521"/>
    </source>
</evidence>
<feature type="domain" description="Uracil-DNA glycosylase-like" evidence="12">
    <location>
        <begin position="97"/>
        <end position="245"/>
    </location>
</feature>
<evidence type="ECO:0000256" key="1">
    <source>
        <dbReference type="ARBA" id="ARBA00001400"/>
    </source>
</evidence>
<keyword evidence="13" id="KW-0326">Glycosidase</keyword>
<keyword evidence="6" id="KW-0479">Metal-binding</keyword>
<evidence type="ECO:0000313" key="13">
    <source>
        <dbReference type="EMBL" id="VAW88282.1"/>
    </source>
</evidence>
<name>A0A3B0ZLL9_9ZZZZ</name>
<keyword evidence="8 13" id="KW-0378">Hydrolase</keyword>
<evidence type="ECO:0000259" key="12">
    <source>
        <dbReference type="SMART" id="SM00986"/>
    </source>
</evidence>
<dbReference type="InterPro" id="IPR051536">
    <property type="entry name" value="UDG_Type-4/5"/>
</dbReference>
<evidence type="ECO:0000256" key="3">
    <source>
        <dbReference type="ARBA" id="ARBA00012030"/>
    </source>
</evidence>
<evidence type="ECO:0000256" key="5">
    <source>
        <dbReference type="ARBA" id="ARBA00022485"/>
    </source>
</evidence>
<dbReference type="GO" id="GO:0004844">
    <property type="term" value="F:uracil DNA N-glycosylase activity"/>
    <property type="evidence" value="ECO:0007669"/>
    <property type="project" value="UniProtKB-EC"/>
</dbReference>
<reference evidence="13" key="1">
    <citation type="submission" date="2018-06" db="EMBL/GenBank/DDBJ databases">
        <authorList>
            <person name="Zhirakovskaya E."/>
        </authorList>
    </citation>
    <scope>NUCLEOTIDE SEQUENCE</scope>
</reference>
<dbReference type="Gene3D" id="3.40.470.10">
    <property type="entry name" value="Uracil-DNA glycosylase-like domain"/>
    <property type="match status" value="1"/>
</dbReference>
<keyword evidence="5" id="KW-0004">4Fe-4S</keyword>
<sequence length="255" mass="27211">MSLQQQYLEAMGIESWQRRDCPIEVPEPALVATVPVVAESGAPSTVEASSPVASAPSVQAAEEMVVDVACMDWDSLRGAVTSCTQCELQDRSQQRLFGAGAQQATWMIIGGPPGKVETQQGEPFVDAAGQLLNAMLAAIGLKRHQVYLTNLLKCQLEARAPNIEEAASCAPYLLRQIALVQPSVILVMGAVAARHLLKSDLTAIDALRGSSHTLPGSAIPLVVTYHPADLLRTPADKRKAWQDLQQAQAIVAQAN</sequence>
<evidence type="ECO:0000256" key="4">
    <source>
        <dbReference type="ARBA" id="ARBA00019403"/>
    </source>
</evidence>
<evidence type="ECO:0000256" key="8">
    <source>
        <dbReference type="ARBA" id="ARBA00022801"/>
    </source>
</evidence>
<organism evidence="13">
    <name type="scientific">hydrothermal vent metagenome</name>
    <dbReference type="NCBI Taxonomy" id="652676"/>
    <lineage>
        <taxon>unclassified sequences</taxon>
        <taxon>metagenomes</taxon>
        <taxon>ecological metagenomes</taxon>
    </lineage>
</organism>
<evidence type="ECO:0000256" key="6">
    <source>
        <dbReference type="ARBA" id="ARBA00022723"/>
    </source>
</evidence>